<dbReference type="EMBL" id="CP001738">
    <property type="protein sequence ID" value="ACY97816.1"/>
    <property type="molecule type" value="Genomic_DNA"/>
</dbReference>
<name>D1A1X8_THECD</name>
<evidence type="ECO:0000313" key="4">
    <source>
        <dbReference type="Proteomes" id="UP000001918"/>
    </source>
</evidence>
<dbReference type="KEGG" id="tcu:Tcur_2250"/>
<reference evidence="3 4" key="1">
    <citation type="journal article" date="2011" name="Stand. Genomic Sci.">
        <title>Complete genome sequence of Thermomonospora curvata type strain (B9).</title>
        <authorList>
            <person name="Chertkov O."/>
            <person name="Sikorski J."/>
            <person name="Nolan M."/>
            <person name="Lapidus A."/>
            <person name="Lucas S."/>
            <person name="Del Rio T.G."/>
            <person name="Tice H."/>
            <person name="Cheng J.F."/>
            <person name="Goodwin L."/>
            <person name="Pitluck S."/>
            <person name="Liolios K."/>
            <person name="Ivanova N."/>
            <person name="Mavromatis K."/>
            <person name="Mikhailova N."/>
            <person name="Ovchinnikova G."/>
            <person name="Pati A."/>
            <person name="Chen A."/>
            <person name="Palaniappan K."/>
            <person name="Djao O.D."/>
            <person name="Land M."/>
            <person name="Hauser L."/>
            <person name="Chang Y.J."/>
            <person name="Jeffries C.D."/>
            <person name="Brettin T."/>
            <person name="Han C."/>
            <person name="Detter J.C."/>
            <person name="Rohde M."/>
            <person name="Goker M."/>
            <person name="Woyke T."/>
            <person name="Bristow J."/>
            <person name="Eisen J.A."/>
            <person name="Markowitz V."/>
            <person name="Hugenholtz P."/>
            <person name="Klenk H.P."/>
            <person name="Kyrpides N.C."/>
        </authorList>
    </citation>
    <scope>NUCLEOTIDE SEQUENCE [LARGE SCALE GENOMIC DNA]</scope>
    <source>
        <strain evidence="4">ATCC 19995 / DSM 43183 / JCM 3096 / KCTC 9072 / NBRC 15933 / NCIMB 10081 / Henssen B9</strain>
    </source>
</reference>
<dbReference type="eggNOG" id="COG2267">
    <property type="taxonomic scope" value="Bacteria"/>
</dbReference>
<gene>
    <name evidence="3" type="ordered locus">Tcur_2250</name>
</gene>
<dbReference type="InterPro" id="IPR029058">
    <property type="entry name" value="AB_hydrolase_fold"/>
</dbReference>
<dbReference type="SUPFAM" id="SSF53474">
    <property type="entry name" value="alpha/beta-Hydrolases"/>
    <property type="match status" value="1"/>
</dbReference>
<protein>
    <submittedName>
        <fullName evidence="3">Alpha/beta hydrolase fold protein</fullName>
    </submittedName>
</protein>
<dbReference type="Pfam" id="PF00561">
    <property type="entry name" value="Abhydrolase_1"/>
    <property type="match status" value="1"/>
</dbReference>
<sequence length="315" mass="34745">MSNGLGEQVARSRVRSRSGAQAVELAVYRQGDPGRPVVVLVHGYPDTHAVWDGVAARLAERFHIVRYDVRGAGASSHPAGTAWYALEHLVADLRAVLEEAAPGGPVHLVGHDWGSIQAWEAVCTMPERFASFTSISGPCLDHVGHWLRSRLARPSPRNLRMAAEQAVRSWYISWFQVPVLPEALWRAGLAQPLRRILRRGAGPLRHGNRPSGTSAADAVAGLGLYRANVRARLRDPRERRTDVPTQVIVPMRDVFVSPYLVGGLRAWAPNLTLRRIEAAHWVPRTHPSVIARWVSEHIARVEDGAETPRRGQAPS</sequence>
<dbReference type="HOGENOM" id="CLU_020336_7_3_11"/>
<dbReference type="InterPro" id="IPR000639">
    <property type="entry name" value="Epox_hydrolase-like"/>
</dbReference>
<dbReference type="GO" id="GO:0016787">
    <property type="term" value="F:hydrolase activity"/>
    <property type="evidence" value="ECO:0007669"/>
    <property type="project" value="UniProtKB-KW"/>
</dbReference>
<dbReference type="ESTHER" id="thecd-d1a1x8">
    <property type="family name" value="Epoxide_hydrolase"/>
</dbReference>
<keyword evidence="1 3" id="KW-0378">Hydrolase</keyword>
<accession>D1A1X8</accession>
<feature type="domain" description="AB hydrolase-1" evidence="2">
    <location>
        <begin position="36"/>
        <end position="283"/>
    </location>
</feature>
<dbReference type="InterPro" id="IPR000073">
    <property type="entry name" value="AB_hydrolase_1"/>
</dbReference>
<evidence type="ECO:0000259" key="2">
    <source>
        <dbReference type="Pfam" id="PF00561"/>
    </source>
</evidence>
<dbReference type="AlphaFoldDB" id="D1A1X8"/>
<proteinExistence type="predicted"/>
<dbReference type="Gene3D" id="3.40.50.1820">
    <property type="entry name" value="alpha/beta hydrolase"/>
    <property type="match status" value="1"/>
</dbReference>
<dbReference type="STRING" id="471852.Tcur_2250"/>
<organism evidence="3 4">
    <name type="scientific">Thermomonospora curvata (strain ATCC 19995 / DSM 43183 / JCM 3096 / KCTC 9072 / NBRC 15933 / NCIMB 10081 / Henssen B9)</name>
    <dbReference type="NCBI Taxonomy" id="471852"/>
    <lineage>
        <taxon>Bacteria</taxon>
        <taxon>Bacillati</taxon>
        <taxon>Actinomycetota</taxon>
        <taxon>Actinomycetes</taxon>
        <taxon>Streptosporangiales</taxon>
        <taxon>Thermomonosporaceae</taxon>
        <taxon>Thermomonospora</taxon>
    </lineage>
</organism>
<dbReference type="Proteomes" id="UP000001918">
    <property type="component" value="Chromosome"/>
</dbReference>
<dbReference type="OrthoDB" id="4220752at2"/>
<evidence type="ECO:0000313" key="3">
    <source>
        <dbReference type="EMBL" id="ACY97816.1"/>
    </source>
</evidence>
<dbReference type="PRINTS" id="PR00412">
    <property type="entry name" value="EPOXHYDRLASE"/>
</dbReference>
<dbReference type="PANTHER" id="PTHR43329">
    <property type="entry name" value="EPOXIDE HYDROLASE"/>
    <property type="match status" value="1"/>
</dbReference>
<keyword evidence="4" id="KW-1185">Reference proteome</keyword>
<evidence type="ECO:0000256" key="1">
    <source>
        <dbReference type="ARBA" id="ARBA00022801"/>
    </source>
</evidence>